<dbReference type="AlphaFoldDB" id="A0A2P5ADU9"/>
<dbReference type="SUPFAM" id="SSF81660">
    <property type="entry name" value="Metal cation-transporting ATPase, ATP-binding domain N"/>
    <property type="match status" value="1"/>
</dbReference>
<dbReference type="EMBL" id="JXTC01000920">
    <property type="protein sequence ID" value="PON34699.1"/>
    <property type="molecule type" value="Genomic_DNA"/>
</dbReference>
<name>A0A2P5ADU9_TREOI</name>
<evidence type="ECO:0000313" key="3">
    <source>
        <dbReference type="Proteomes" id="UP000237000"/>
    </source>
</evidence>
<dbReference type="GO" id="GO:0005886">
    <property type="term" value="C:plasma membrane"/>
    <property type="evidence" value="ECO:0007669"/>
    <property type="project" value="TreeGrafter"/>
</dbReference>
<protein>
    <submittedName>
        <fullName evidence="2">P-type ATPase, cytoplasmic domain N</fullName>
    </submittedName>
</protein>
<dbReference type="GO" id="GO:0000166">
    <property type="term" value="F:nucleotide binding"/>
    <property type="evidence" value="ECO:0007669"/>
    <property type="project" value="InterPro"/>
</dbReference>
<dbReference type="STRING" id="63057.A0A2P5ADU9"/>
<comment type="caution">
    <text evidence="2">The sequence shown here is derived from an EMBL/GenBank/DDBJ whole genome shotgun (WGS) entry which is preliminary data.</text>
</comment>
<evidence type="ECO:0000313" key="2">
    <source>
        <dbReference type="EMBL" id="PON34699.1"/>
    </source>
</evidence>
<dbReference type="Gene3D" id="3.40.1110.10">
    <property type="entry name" value="Calcium-transporting ATPase, cytoplasmic domain N"/>
    <property type="match status" value="1"/>
</dbReference>
<dbReference type="InParanoid" id="A0A2P5ADU9"/>
<gene>
    <name evidence="2" type="ORF">TorRG33x02_352790</name>
</gene>
<keyword evidence="1" id="KW-0460">Magnesium</keyword>
<dbReference type="Proteomes" id="UP000237000">
    <property type="component" value="Unassembled WGS sequence"/>
</dbReference>
<dbReference type="InterPro" id="IPR023299">
    <property type="entry name" value="ATPase_P-typ_cyto_dom_N"/>
</dbReference>
<dbReference type="GO" id="GO:0005388">
    <property type="term" value="F:P-type calcium transporter activity"/>
    <property type="evidence" value="ECO:0007669"/>
    <property type="project" value="TreeGrafter"/>
</dbReference>
<dbReference type="OrthoDB" id="3352408at2759"/>
<evidence type="ECO:0000256" key="1">
    <source>
        <dbReference type="ARBA" id="ARBA00022842"/>
    </source>
</evidence>
<proteinExistence type="predicted"/>
<dbReference type="PANTHER" id="PTHR24093">
    <property type="entry name" value="CATION TRANSPORTING ATPASE"/>
    <property type="match status" value="1"/>
</dbReference>
<dbReference type="PANTHER" id="PTHR24093:SF434">
    <property type="entry name" value="CALCIUM-TRANSPORTING ATPASE 13, PLASMA MEMBRANE-TYPE-RELATED"/>
    <property type="match status" value="1"/>
</dbReference>
<organism evidence="2 3">
    <name type="scientific">Trema orientale</name>
    <name type="common">Charcoal tree</name>
    <name type="synonym">Celtis orientalis</name>
    <dbReference type="NCBI Taxonomy" id="63057"/>
    <lineage>
        <taxon>Eukaryota</taxon>
        <taxon>Viridiplantae</taxon>
        <taxon>Streptophyta</taxon>
        <taxon>Embryophyta</taxon>
        <taxon>Tracheophyta</taxon>
        <taxon>Spermatophyta</taxon>
        <taxon>Magnoliopsida</taxon>
        <taxon>eudicotyledons</taxon>
        <taxon>Gunneridae</taxon>
        <taxon>Pentapetalae</taxon>
        <taxon>rosids</taxon>
        <taxon>fabids</taxon>
        <taxon>Rosales</taxon>
        <taxon>Cannabaceae</taxon>
        <taxon>Trema</taxon>
    </lineage>
</organism>
<reference evidence="3" key="1">
    <citation type="submission" date="2016-06" db="EMBL/GenBank/DDBJ databases">
        <title>Parallel loss of symbiosis genes in relatives of nitrogen-fixing non-legume Parasponia.</title>
        <authorList>
            <person name="Van Velzen R."/>
            <person name="Holmer R."/>
            <person name="Bu F."/>
            <person name="Rutten L."/>
            <person name="Van Zeijl A."/>
            <person name="Liu W."/>
            <person name="Santuari L."/>
            <person name="Cao Q."/>
            <person name="Sharma T."/>
            <person name="Shen D."/>
            <person name="Roswanjaya Y."/>
            <person name="Wardhani T."/>
            <person name="Kalhor M.S."/>
            <person name="Jansen J."/>
            <person name="Van den Hoogen J."/>
            <person name="Gungor B."/>
            <person name="Hartog M."/>
            <person name="Hontelez J."/>
            <person name="Verver J."/>
            <person name="Yang W.-C."/>
            <person name="Schijlen E."/>
            <person name="Repin R."/>
            <person name="Schilthuizen M."/>
            <person name="Schranz E."/>
            <person name="Heidstra R."/>
            <person name="Miyata K."/>
            <person name="Fedorova E."/>
            <person name="Kohlen W."/>
            <person name="Bisseling T."/>
            <person name="Smit S."/>
            <person name="Geurts R."/>
        </authorList>
    </citation>
    <scope>NUCLEOTIDE SEQUENCE [LARGE SCALE GENOMIC DNA]</scope>
    <source>
        <strain evidence="3">cv. RG33-2</strain>
    </source>
</reference>
<accession>A0A2P5ADU9</accession>
<keyword evidence="3" id="KW-1185">Reference proteome</keyword>
<sequence>MGAIMESHCSSINKQRWLKIRNRRRGCGLKAEIKISETFENPNRLLFRCPKGTCRFFEWWRIEDDETYFNGNKWDITATDTCEVMQGGGDSIGGVRFSGRVSNAIPYLNEKIDHEMELMMLRRLVALETNMVYGSNKITILHVEALNSQKKRSGVLMKRKADNTIWVHWKGAAKMILAMCSSYYDASGINKDLLVIIFLLILK</sequence>